<comment type="catalytic activity">
    <reaction evidence="8">
        <text>L-lysyl(4)-[histone H3] + 3 S-adenosyl-L-methionine = N(6),N(6),N(6)-trimethyl-L-lysyl(4)-[histone H3] + 3 S-adenosyl-L-homocysteine + 3 H(+)</text>
        <dbReference type="Rhea" id="RHEA:60260"/>
        <dbReference type="Rhea" id="RHEA-COMP:15537"/>
        <dbReference type="Rhea" id="RHEA-COMP:15547"/>
        <dbReference type="ChEBI" id="CHEBI:15378"/>
        <dbReference type="ChEBI" id="CHEBI:29969"/>
        <dbReference type="ChEBI" id="CHEBI:57856"/>
        <dbReference type="ChEBI" id="CHEBI:59789"/>
        <dbReference type="ChEBI" id="CHEBI:61961"/>
        <dbReference type="EC" id="2.1.1.354"/>
    </reaction>
</comment>
<dbReference type="PROSITE" id="PS50280">
    <property type="entry name" value="SET"/>
    <property type="match status" value="1"/>
</dbReference>
<dbReference type="Gene3D" id="1.25.40.10">
    <property type="entry name" value="Tetratricopeptide repeat domain"/>
    <property type="match status" value="1"/>
</dbReference>
<evidence type="ECO:0000256" key="8">
    <source>
        <dbReference type="ARBA" id="ARBA00047571"/>
    </source>
</evidence>
<keyword evidence="12" id="KW-1185">Reference proteome</keyword>
<keyword evidence="4" id="KW-0949">S-adenosyl-L-methionine</keyword>
<dbReference type="Gene3D" id="6.10.140.2220">
    <property type="match status" value="1"/>
</dbReference>
<dbReference type="RefSeq" id="XP_032818921.1">
    <property type="nucleotide sequence ID" value="XM_032963030.1"/>
</dbReference>
<accession>A0AAJ7TJ27</accession>
<keyword evidence="2" id="KW-0489">Methyltransferase</keyword>
<reference evidence="13" key="1">
    <citation type="submission" date="2025-08" db="UniProtKB">
        <authorList>
            <consortium name="RefSeq"/>
        </authorList>
    </citation>
    <scope>IDENTIFICATION</scope>
    <source>
        <tissue evidence="13">Sperm</tissue>
    </source>
</reference>
<dbReference type="KEGG" id="pmrn:116947374"/>
<keyword evidence="5" id="KW-0479">Metal-binding</keyword>
<dbReference type="Pfam" id="PF00856">
    <property type="entry name" value="SET"/>
    <property type="match status" value="1"/>
</dbReference>
<sequence>MTSRTLRPRATWVAHGARAQLTDSAVQWPSMCSMERCSCLGGKGQGLRATRAVHPGQLIYSSKPYACVVVKGSHDTVCDHCLARKDGRLLRCSHCKFAYYCDASCQKGAWTEHKSECRCLKKVAPNIPTDMVRLVARILFKLARLNSKPCPSEEFYSLQQLQSHTDQMSEQMRNGLALLANTLRMYLEGEDLDWSSLLPADNVMQLLGKITCNSFSVCDGEFQDLGVAIYPSLSLLNHSCDPSCVVVFEGSMMLLRAMRDIPAGEELCISYIDTLSPSRTRRQELLRRYYFTCQCSLCEQGLGDTDMENGDKDVVEAIRSLMLKIDKANADVSQQEALVLCEAMLQKAAAAQVPSSNVQYLKLLDYVCSAYIDTHQWSKALSSAREAVPFYRQYYRQAHPQLAVQLMKIGKLENYLHQSQNAFVTFKEAFQMMCMTHGKEHSLCRRLERLLSECERCQPRASAALSFIAP</sequence>
<dbReference type="InterPro" id="IPR050869">
    <property type="entry name" value="H3K4_H4K5_MeTrfase"/>
</dbReference>
<dbReference type="GO" id="GO:0005634">
    <property type="term" value="C:nucleus"/>
    <property type="evidence" value="ECO:0007669"/>
    <property type="project" value="TreeGrafter"/>
</dbReference>
<dbReference type="SUPFAM" id="SSF48452">
    <property type="entry name" value="TPR-like"/>
    <property type="match status" value="1"/>
</dbReference>
<dbReference type="Gene3D" id="1.10.220.160">
    <property type="match status" value="1"/>
</dbReference>
<dbReference type="GO" id="GO:0032259">
    <property type="term" value="P:methylation"/>
    <property type="evidence" value="ECO:0007669"/>
    <property type="project" value="UniProtKB-KW"/>
</dbReference>
<dbReference type="InterPro" id="IPR001214">
    <property type="entry name" value="SET_dom"/>
</dbReference>
<evidence type="ECO:0000256" key="1">
    <source>
        <dbReference type="ARBA" id="ARBA00012182"/>
    </source>
</evidence>
<evidence type="ECO:0000256" key="2">
    <source>
        <dbReference type="ARBA" id="ARBA00022603"/>
    </source>
</evidence>
<dbReference type="InterPro" id="IPR011990">
    <property type="entry name" value="TPR-like_helical_dom_sf"/>
</dbReference>
<evidence type="ECO:0000259" key="10">
    <source>
        <dbReference type="PROSITE" id="PS50280"/>
    </source>
</evidence>
<dbReference type="InterPro" id="IPR002893">
    <property type="entry name" value="Znf_MYND"/>
</dbReference>
<dbReference type="GO" id="GO:0008270">
    <property type="term" value="F:zinc ion binding"/>
    <property type="evidence" value="ECO:0007669"/>
    <property type="project" value="UniProtKB-KW"/>
</dbReference>
<evidence type="ECO:0000313" key="13">
    <source>
        <dbReference type="RefSeq" id="XP_032818921.1"/>
    </source>
</evidence>
<feature type="domain" description="SET" evidence="10">
    <location>
        <begin position="32"/>
        <end position="272"/>
    </location>
</feature>
<evidence type="ECO:0000313" key="12">
    <source>
        <dbReference type="Proteomes" id="UP001318040"/>
    </source>
</evidence>
<dbReference type="Gene3D" id="1.25.40.970">
    <property type="match status" value="1"/>
</dbReference>
<keyword evidence="6 9" id="KW-0863">Zinc-finger</keyword>
<proteinExistence type="predicted"/>
<dbReference type="PROSITE" id="PS50865">
    <property type="entry name" value="ZF_MYND_2"/>
    <property type="match status" value="1"/>
</dbReference>
<dbReference type="GO" id="GO:0140999">
    <property type="term" value="F:histone H3K4 trimethyltransferase activity"/>
    <property type="evidence" value="ECO:0007669"/>
    <property type="project" value="UniProtKB-EC"/>
</dbReference>
<dbReference type="Gene3D" id="2.170.270.10">
    <property type="entry name" value="SET domain"/>
    <property type="match status" value="1"/>
</dbReference>
<dbReference type="SMART" id="SM00317">
    <property type="entry name" value="SET"/>
    <property type="match status" value="1"/>
</dbReference>
<gene>
    <name evidence="13" type="primary">LOC116947374</name>
</gene>
<dbReference type="PANTHER" id="PTHR12197">
    <property type="entry name" value="HISTONE-LYSINE N-METHYLTRANSFERASE SMYD"/>
    <property type="match status" value="1"/>
</dbReference>
<dbReference type="InterPro" id="IPR046341">
    <property type="entry name" value="SET_dom_sf"/>
</dbReference>
<name>A0AAJ7TJ27_PETMA</name>
<protein>
    <recommendedName>
        <fullName evidence="1">[histone H3]-lysine(4) N-trimethyltransferase</fullName>
        <ecNumber evidence="1">2.1.1.354</ecNumber>
    </recommendedName>
</protein>
<dbReference type="Proteomes" id="UP001318040">
    <property type="component" value="Chromosome 29"/>
</dbReference>
<keyword evidence="7" id="KW-0862">Zinc</keyword>
<organism evidence="12 13">
    <name type="scientific">Petromyzon marinus</name>
    <name type="common">Sea lamprey</name>
    <dbReference type="NCBI Taxonomy" id="7757"/>
    <lineage>
        <taxon>Eukaryota</taxon>
        <taxon>Metazoa</taxon>
        <taxon>Chordata</taxon>
        <taxon>Craniata</taxon>
        <taxon>Vertebrata</taxon>
        <taxon>Cyclostomata</taxon>
        <taxon>Hyperoartia</taxon>
        <taxon>Petromyzontiformes</taxon>
        <taxon>Petromyzontidae</taxon>
        <taxon>Petromyzon</taxon>
    </lineage>
</organism>
<evidence type="ECO:0000256" key="3">
    <source>
        <dbReference type="ARBA" id="ARBA00022679"/>
    </source>
</evidence>
<dbReference type="Pfam" id="PF01753">
    <property type="entry name" value="zf-MYND"/>
    <property type="match status" value="1"/>
</dbReference>
<evidence type="ECO:0000256" key="7">
    <source>
        <dbReference type="ARBA" id="ARBA00022833"/>
    </source>
</evidence>
<dbReference type="PANTHER" id="PTHR12197:SF288">
    <property type="entry name" value="HISTONE-LYSINE N-METHYLTRANSFERASE SMYD3"/>
    <property type="match status" value="1"/>
</dbReference>
<evidence type="ECO:0000256" key="9">
    <source>
        <dbReference type="PROSITE-ProRule" id="PRU00134"/>
    </source>
</evidence>
<evidence type="ECO:0000256" key="4">
    <source>
        <dbReference type="ARBA" id="ARBA00022691"/>
    </source>
</evidence>
<dbReference type="EC" id="2.1.1.354" evidence="1"/>
<feature type="domain" description="MYND-type" evidence="11">
    <location>
        <begin position="78"/>
        <end position="117"/>
    </location>
</feature>
<dbReference type="AlphaFoldDB" id="A0AAJ7TJ27"/>
<dbReference type="FunFam" id="2.170.270.10:FF:000013">
    <property type="entry name" value="Histone-lysine N-methyltransferase SMYD1 isoform 1"/>
    <property type="match status" value="1"/>
</dbReference>
<evidence type="ECO:0000256" key="5">
    <source>
        <dbReference type="ARBA" id="ARBA00022723"/>
    </source>
</evidence>
<keyword evidence="3" id="KW-0808">Transferase</keyword>
<evidence type="ECO:0000256" key="6">
    <source>
        <dbReference type="ARBA" id="ARBA00022771"/>
    </source>
</evidence>
<dbReference type="SUPFAM" id="SSF82199">
    <property type="entry name" value="SET domain"/>
    <property type="match status" value="1"/>
</dbReference>
<evidence type="ECO:0000259" key="11">
    <source>
        <dbReference type="PROSITE" id="PS50865"/>
    </source>
</evidence>